<evidence type="ECO:0000313" key="2">
    <source>
        <dbReference type="EMBL" id="TGD75990.1"/>
    </source>
</evidence>
<protein>
    <submittedName>
        <fullName evidence="2">DUF4345 domain-containing protein</fullName>
    </submittedName>
</protein>
<comment type="caution">
    <text evidence="2">The sequence shown here is derived from an EMBL/GenBank/DDBJ whole genome shotgun (WGS) entry which is preliminary data.</text>
</comment>
<dbReference type="InterPro" id="IPR025597">
    <property type="entry name" value="DUF4345"/>
</dbReference>
<dbReference type="Pfam" id="PF14248">
    <property type="entry name" value="DUF4345"/>
    <property type="match status" value="1"/>
</dbReference>
<dbReference type="Proteomes" id="UP000298050">
    <property type="component" value="Unassembled WGS sequence"/>
</dbReference>
<organism evidence="2 3">
    <name type="scientific">Mangrovimicrobium sediminis</name>
    <dbReference type="NCBI Taxonomy" id="2562682"/>
    <lineage>
        <taxon>Bacteria</taxon>
        <taxon>Pseudomonadati</taxon>
        <taxon>Pseudomonadota</taxon>
        <taxon>Gammaproteobacteria</taxon>
        <taxon>Cellvibrionales</taxon>
        <taxon>Halieaceae</taxon>
        <taxon>Mangrovimicrobium</taxon>
    </lineage>
</organism>
<feature type="transmembrane region" description="Helical" evidence="1">
    <location>
        <begin position="45"/>
        <end position="63"/>
    </location>
</feature>
<keyword evidence="1" id="KW-1133">Transmembrane helix</keyword>
<feature type="transmembrane region" description="Helical" evidence="1">
    <location>
        <begin position="138"/>
        <end position="160"/>
    </location>
</feature>
<dbReference type="EMBL" id="SRLE01000001">
    <property type="protein sequence ID" value="TGD75990.1"/>
    <property type="molecule type" value="Genomic_DNA"/>
</dbReference>
<name>A0A4Z0M9B3_9GAMM</name>
<gene>
    <name evidence="2" type="ORF">E4634_00080</name>
</gene>
<proteinExistence type="predicted"/>
<reference evidence="2 3" key="1">
    <citation type="submission" date="2019-04" db="EMBL/GenBank/DDBJ databases">
        <title>Taxonomy of novel Haliea sp. from mangrove soil of West Coast of India.</title>
        <authorList>
            <person name="Verma A."/>
            <person name="Kumar P."/>
            <person name="Krishnamurthi S."/>
        </authorList>
    </citation>
    <scope>NUCLEOTIDE SEQUENCE [LARGE SCALE GENOMIC DNA]</scope>
    <source>
        <strain evidence="2 3">SAOS-164</strain>
    </source>
</reference>
<keyword evidence="3" id="KW-1185">Reference proteome</keyword>
<keyword evidence="1" id="KW-0472">Membrane</keyword>
<evidence type="ECO:0000256" key="1">
    <source>
        <dbReference type="SAM" id="Phobius"/>
    </source>
</evidence>
<evidence type="ECO:0000313" key="3">
    <source>
        <dbReference type="Proteomes" id="UP000298050"/>
    </source>
</evidence>
<sequence>MPRMVGCTLPPMRKAVWWLCGAMTRQLDQVGSCFGEEGAVTKTRLYLLVSGLVIIAIGLSYGAPRPALETSFGIAIDDAALHIFRAIMGLYCGLGILLLLGARFDIYVKPALVLEAVFFTSVGVGRVTSFLLDANIPSVAVGAVAVEIVLSVVTLAVLFMQPRRTHPGS</sequence>
<dbReference type="AlphaFoldDB" id="A0A4Z0M9B3"/>
<feature type="transmembrane region" description="Helical" evidence="1">
    <location>
        <begin position="83"/>
        <end position="100"/>
    </location>
</feature>
<accession>A0A4Z0M9B3</accession>
<keyword evidence="1" id="KW-0812">Transmembrane</keyword>
<feature type="transmembrane region" description="Helical" evidence="1">
    <location>
        <begin position="112"/>
        <end position="132"/>
    </location>
</feature>